<evidence type="ECO:0000313" key="2">
    <source>
        <dbReference type="EMBL" id="MPC43760.1"/>
    </source>
</evidence>
<gene>
    <name evidence="2" type="ORF">E2C01_037412</name>
</gene>
<reference evidence="2 3" key="1">
    <citation type="submission" date="2019-05" db="EMBL/GenBank/DDBJ databases">
        <title>Another draft genome of Portunus trituberculatus and its Hox gene families provides insights of decapod evolution.</title>
        <authorList>
            <person name="Jeong J.-H."/>
            <person name="Song I."/>
            <person name="Kim S."/>
            <person name="Choi T."/>
            <person name="Kim D."/>
            <person name="Ryu S."/>
            <person name="Kim W."/>
        </authorList>
    </citation>
    <scope>NUCLEOTIDE SEQUENCE [LARGE SCALE GENOMIC DNA]</scope>
    <source>
        <tissue evidence="2">Muscle</tissue>
    </source>
</reference>
<proteinExistence type="predicted"/>
<name>A0A5B7F828_PORTR</name>
<dbReference type="EMBL" id="VSRR010005980">
    <property type="protein sequence ID" value="MPC43760.1"/>
    <property type="molecule type" value="Genomic_DNA"/>
</dbReference>
<accession>A0A5B7F828</accession>
<comment type="caution">
    <text evidence="2">The sequence shown here is derived from an EMBL/GenBank/DDBJ whole genome shotgun (WGS) entry which is preliminary data.</text>
</comment>
<protein>
    <submittedName>
        <fullName evidence="2">Uncharacterized protein</fullName>
    </submittedName>
</protein>
<feature type="compositionally biased region" description="Basic residues" evidence="1">
    <location>
        <begin position="8"/>
        <end position="24"/>
    </location>
</feature>
<keyword evidence="3" id="KW-1185">Reference proteome</keyword>
<evidence type="ECO:0000313" key="3">
    <source>
        <dbReference type="Proteomes" id="UP000324222"/>
    </source>
</evidence>
<feature type="region of interest" description="Disordered" evidence="1">
    <location>
        <begin position="1"/>
        <end position="30"/>
    </location>
</feature>
<dbReference type="Proteomes" id="UP000324222">
    <property type="component" value="Unassembled WGS sequence"/>
</dbReference>
<sequence length="228" mass="24853">MPQERSRAAARKLYSRMTSRRSKKSQASTRAINIPDNAAGLEAKTHIRNTTRLTDIIVTLTAMGGRRHEGPPGLLRRPLKYALLTPPRSGGQIPLIDTSSGSSVRYPGRVPMAAAHKGCTSVPAATFQPFLPAGSSRALLRILMRQEILCPSAGKACPHCLHPTLPTAAATLHCLLQEAQRPATTTTTTTTRKFCDPREEIFHGEESLVVTSPRPDGKFRVSHARFFP</sequence>
<evidence type="ECO:0000256" key="1">
    <source>
        <dbReference type="SAM" id="MobiDB-lite"/>
    </source>
</evidence>
<dbReference type="AlphaFoldDB" id="A0A5B7F828"/>
<organism evidence="2 3">
    <name type="scientific">Portunus trituberculatus</name>
    <name type="common">Swimming crab</name>
    <name type="synonym">Neptunus trituberculatus</name>
    <dbReference type="NCBI Taxonomy" id="210409"/>
    <lineage>
        <taxon>Eukaryota</taxon>
        <taxon>Metazoa</taxon>
        <taxon>Ecdysozoa</taxon>
        <taxon>Arthropoda</taxon>
        <taxon>Crustacea</taxon>
        <taxon>Multicrustacea</taxon>
        <taxon>Malacostraca</taxon>
        <taxon>Eumalacostraca</taxon>
        <taxon>Eucarida</taxon>
        <taxon>Decapoda</taxon>
        <taxon>Pleocyemata</taxon>
        <taxon>Brachyura</taxon>
        <taxon>Eubrachyura</taxon>
        <taxon>Portunoidea</taxon>
        <taxon>Portunidae</taxon>
        <taxon>Portuninae</taxon>
        <taxon>Portunus</taxon>
    </lineage>
</organism>